<comment type="caution">
    <text evidence="1">The sequence shown here is derived from an EMBL/GenBank/DDBJ whole genome shotgun (WGS) entry which is preliminary data.</text>
</comment>
<protein>
    <submittedName>
        <fullName evidence="1">Uncharacterized protein</fullName>
    </submittedName>
</protein>
<keyword evidence="2" id="KW-1185">Reference proteome</keyword>
<evidence type="ECO:0000313" key="2">
    <source>
        <dbReference type="Proteomes" id="UP000748531"/>
    </source>
</evidence>
<accession>A0A8J4T6T8</accession>
<dbReference type="EMBL" id="LUCH01017399">
    <property type="protein sequence ID" value="KAF5395022.1"/>
    <property type="molecule type" value="Genomic_DNA"/>
</dbReference>
<gene>
    <name evidence="1" type="ORF">PHET_08795</name>
</gene>
<evidence type="ECO:0000313" key="1">
    <source>
        <dbReference type="EMBL" id="KAF5395022.1"/>
    </source>
</evidence>
<name>A0A8J4T6T8_9TREM</name>
<dbReference type="AlphaFoldDB" id="A0A8J4T6T8"/>
<sequence length="108" mass="12344">MEEYVTARRLPASKRGLRNCGVFRLTNKTLKTRKHCSRLLLLLEPPASEERCSPVSPRGPKYNKITGELTKWDEMEPEWSNLIIIARASELKKTQTLKKSPAISLACY</sequence>
<proteinExistence type="predicted"/>
<organism evidence="1 2">
    <name type="scientific">Paragonimus heterotremus</name>
    <dbReference type="NCBI Taxonomy" id="100268"/>
    <lineage>
        <taxon>Eukaryota</taxon>
        <taxon>Metazoa</taxon>
        <taxon>Spiralia</taxon>
        <taxon>Lophotrochozoa</taxon>
        <taxon>Platyhelminthes</taxon>
        <taxon>Trematoda</taxon>
        <taxon>Digenea</taxon>
        <taxon>Plagiorchiida</taxon>
        <taxon>Troglotremata</taxon>
        <taxon>Troglotrematidae</taxon>
        <taxon>Paragonimus</taxon>
    </lineage>
</organism>
<reference evidence="1" key="1">
    <citation type="submission" date="2019-05" db="EMBL/GenBank/DDBJ databases">
        <title>Annotation for the trematode Paragonimus heterotremus.</title>
        <authorList>
            <person name="Choi Y.-J."/>
        </authorList>
    </citation>
    <scope>NUCLEOTIDE SEQUENCE</scope>
    <source>
        <strain evidence="1">LC</strain>
    </source>
</reference>
<dbReference type="Proteomes" id="UP000748531">
    <property type="component" value="Unassembled WGS sequence"/>
</dbReference>